<evidence type="ECO:0000259" key="2">
    <source>
        <dbReference type="Pfam" id="PF12229"/>
    </source>
</evidence>
<dbReference type="Pfam" id="PF12229">
    <property type="entry name" value="PG_binding_4"/>
    <property type="match status" value="2"/>
</dbReference>
<dbReference type="Pfam" id="PF04294">
    <property type="entry name" value="VanW"/>
    <property type="match status" value="1"/>
</dbReference>
<feature type="domain" description="YoaR-like putative peptidoglycan binding" evidence="2">
    <location>
        <begin position="223"/>
        <end position="334"/>
    </location>
</feature>
<accession>A0A1F4V2Z7</accession>
<evidence type="ECO:0000313" key="4">
    <source>
        <dbReference type="Proteomes" id="UP000178771"/>
    </source>
</evidence>
<keyword evidence="1" id="KW-1133">Transmembrane helix</keyword>
<dbReference type="InterPro" id="IPR007391">
    <property type="entry name" value="Vancomycin_resist_VanW"/>
</dbReference>
<organism evidence="3 4">
    <name type="scientific">candidate division WWE3 bacterium RIFCSPLOWO2_01_FULL_39_13</name>
    <dbReference type="NCBI Taxonomy" id="1802624"/>
    <lineage>
        <taxon>Bacteria</taxon>
        <taxon>Katanobacteria</taxon>
    </lineage>
</organism>
<keyword evidence="1" id="KW-0472">Membrane</keyword>
<evidence type="ECO:0000256" key="1">
    <source>
        <dbReference type="SAM" id="Phobius"/>
    </source>
</evidence>
<feature type="transmembrane region" description="Helical" evidence="1">
    <location>
        <begin position="21"/>
        <end position="47"/>
    </location>
</feature>
<dbReference type="EMBL" id="MEVH01000020">
    <property type="protein sequence ID" value="OGC51538.1"/>
    <property type="molecule type" value="Genomic_DNA"/>
</dbReference>
<dbReference type="InterPro" id="IPR022029">
    <property type="entry name" value="YoaR-like_PG-bd"/>
</dbReference>
<comment type="caution">
    <text evidence="3">The sequence shown here is derived from an EMBL/GenBank/DDBJ whole genome shotgun (WGS) entry which is preliminary data.</text>
</comment>
<protein>
    <recommendedName>
        <fullName evidence="2">YoaR-like putative peptidoglycan binding domain-containing protein</fullName>
    </recommendedName>
</protein>
<dbReference type="PANTHER" id="PTHR35788">
    <property type="entry name" value="EXPORTED PROTEIN-RELATED"/>
    <property type="match status" value="1"/>
</dbReference>
<feature type="domain" description="YoaR-like putative peptidoglycan binding" evidence="2">
    <location>
        <begin position="96"/>
        <end position="205"/>
    </location>
</feature>
<dbReference type="PANTHER" id="PTHR35788:SF1">
    <property type="entry name" value="EXPORTED PROTEIN"/>
    <property type="match status" value="1"/>
</dbReference>
<reference evidence="3 4" key="1">
    <citation type="journal article" date="2016" name="Nat. Commun.">
        <title>Thousands of microbial genomes shed light on interconnected biogeochemical processes in an aquifer system.</title>
        <authorList>
            <person name="Anantharaman K."/>
            <person name="Brown C.T."/>
            <person name="Hug L.A."/>
            <person name="Sharon I."/>
            <person name="Castelle C.J."/>
            <person name="Probst A.J."/>
            <person name="Thomas B.C."/>
            <person name="Singh A."/>
            <person name="Wilkins M.J."/>
            <person name="Karaoz U."/>
            <person name="Brodie E.L."/>
            <person name="Williams K.H."/>
            <person name="Hubbard S.S."/>
            <person name="Banfield J.F."/>
        </authorList>
    </citation>
    <scope>NUCLEOTIDE SEQUENCE [LARGE SCALE GENOMIC DNA]</scope>
</reference>
<keyword evidence="1" id="KW-0812">Transmembrane</keyword>
<evidence type="ECO:0000313" key="3">
    <source>
        <dbReference type="EMBL" id="OGC51538.1"/>
    </source>
</evidence>
<proteinExistence type="predicted"/>
<dbReference type="AlphaFoldDB" id="A0A1F4V2Z7"/>
<gene>
    <name evidence="3" type="ORF">A2982_02940</name>
</gene>
<dbReference type="Proteomes" id="UP000178771">
    <property type="component" value="Unassembled WGS sequence"/>
</dbReference>
<dbReference type="STRING" id="1802624.A2982_02940"/>
<dbReference type="InterPro" id="IPR052913">
    <property type="entry name" value="Glycopeptide_resist_protein"/>
</dbReference>
<name>A0A1F4V2Z7_UNCKA</name>
<sequence>MSKKLPENLEFQTFRMSRLNAFRANIHIFIFAGYVLLMLVFISYHLYFANRIIPGVFVNGVNMGGLKTSEAIDLFNTSIADSGEISIKIGENYQTTVKPKYVNFQFLADDSIQKAFQVSRSGNIFNDAVVKIKGFIVRLDIPASYYYDKDALDNIAAGIVDNSVIKVKEPEFGLTDGVLFIIAGADGESFDESSLKEEIIKRFAGESRGSIEISPHIVHSYLSADDLGFVRDKVNEMISESYSISYDDMSWRLDNNEVLSMLSFQKKGDKVEISANKSVIFEKINQIALQLDRPARGQVLSVADGKVSKFTSSQNGLKVKIEDSARSLEEGILSLDFEIALAVEVTEPPETDNQYGIEEVIGVGESKFKGSDSERIHNLELAASRINGTLVPPGQEFSFNESVGEINRDTGYTSAWIISKGRTILGDGGGVCQVSTTVFRAAINAGLPIIKRNAHSYRVSYYEQESPPGMDATIYSPTVDLKFKNDTDHYILVASEIDKENYSLKFNIYGTSDGRKVEITEPKILSRSTPPAPVYEDDPTLPRGTTKQIEYAIWGASVSFDREVTMDGRIITKDTFKSNYRPWGAVYKVGTM</sequence>